<dbReference type="PANTHER" id="PTHR11647">
    <property type="entry name" value="HYDRANTOINASE/DIHYDROPYRIMIDINASE FAMILY MEMBER"/>
    <property type="match status" value="1"/>
</dbReference>
<dbReference type="CDD" id="cd01314">
    <property type="entry name" value="D-HYD"/>
    <property type="match status" value="1"/>
</dbReference>
<dbReference type="PANTHER" id="PTHR11647:SF1">
    <property type="entry name" value="COLLAPSIN RESPONSE MEDIATOR PROTEIN"/>
    <property type="match status" value="1"/>
</dbReference>
<protein>
    <recommendedName>
        <fullName evidence="7">D-hydantoinase</fullName>
    </recommendedName>
</protein>
<dbReference type="GO" id="GO:0046872">
    <property type="term" value="F:metal ion binding"/>
    <property type="evidence" value="ECO:0007669"/>
    <property type="project" value="UniProtKB-KW"/>
</dbReference>
<evidence type="ECO:0000256" key="7">
    <source>
        <dbReference type="ARBA" id="ARBA00068457"/>
    </source>
</evidence>
<comment type="PTM">
    <text evidence="8">Carbamylation allows a single lysine to coordinate two divalent metal cations.</text>
</comment>
<dbReference type="SUPFAM" id="SSF51556">
    <property type="entry name" value="Metallo-dependent hydrolases"/>
    <property type="match status" value="1"/>
</dbReference>
<keyword evidence="3" id="KW-0597">Phosphoprotein</keyword>
<dbReference type="Gene3D" id="2.30.40.10">
    <property type="entry name" value="Urease, subunit C, domain 1"/>
    <property type="match status" value="1"/>
</dbReference>
<dbReference type="NCBIfam" id="TIGR02033">
    <property type="entry name" value="D-hydantoinase"/>
    <property type="match status" value="1"/>
</dbReference>
<dbReference type="OrthoDB" id="9775759at2"/>
<dbReference type="SUPFAM" id="SSF51338">
    <property type="entry name" value="Composite domain of metallo-dependent hydrolases"/>
    <property type="match status" value="2"/>
</dbReference>
<evidence type="ECO:0000259" key="9">
    <source>
        <dbReference type="Pfam" id="PF01979"/>
    </source>
</evidence>
<dbReference type="InterPro" id="IPR006680">
    <property type="entry name" value="Amidohydro-rel"/>
</dbReference>
<evidence type="ECO:0000256" key="4">
    <source>
        <dbReference type="ARBA" id="ARBA00022723"/>
    </source>
</evidence>
<evidence type="ECO:0000313" key="10">
    <source>
        <dbReference type="EMBL" id="SFK45785.1"/>
    </source>
</evidence>
<organism evidence="10 11">
    <name type="scientific">Falsiroseomonas stagni DSM 19981</name>
    <dbReference type="NCBI Taxonomy" id="1123062"/>
    <lineage>
        <taxon>Bacteria</taxon>
        <taxon>Pseudomonadati</taxon>
        <taxon>Pseudomonadota</taxon>
        <taxon>Alphaproteobacteria</taxon>
        <taxon>Acetobacterales</taxon>
        <taxon>Roseomonadaceae</taxon>
        <taxon>Falsiroseomonas</taxon>
    </lineage>
</organism>
<dbReference type="InterPro" id="IPR050378">
    <property type="entry name" value="Metallo-dep_Hydrolases_sf"/>
</dbReference>
<sequence>MHDLVIRNGVIVTASDVFRAEIGVSGGVIAALGHGLQGRESLDAGGKFVIPGGVDSHCHAEQRMSGGVVNADDLFTATRSAACGGTTTIIAFALQPRDGTLADIVPAYTERATRCAVDYAFHLWVTNPTETVLRDELPALIAAGHRSVKVFMTGKTNWLDDLALLRVMEVAREHGALLTVHAENWGIHQYLGEKLAAGGFRHPKYQAVLKPAIGEREAVHRIASLAELIDTPIQIFHVSAPEAAAEIEAAQRRGVRVHAETCTQYLALSAADLNRPGFEAAKYVFGPAPRSNAERGSLWDYLKRGVIDVVTSDHAPVNFDAADGKKRWGTEPNVDQIPNGIPGVETRLSILWSEGVARGRISPSEFVALSSTNAARAFGLYPRKGTIAIGADADLVVWDGNRTARVTNADLHHAVDYTPYEGMELTGWAETTLLRGQVVHDRGRYLGHEGQGRWLKREAYDWLKPAGHFPSGYDPFRQVVTHPDLQ</sequence>
<dbReference type="FunFam" id="3.20.20.140:FF:000217">
    <property type="entry name" value="Dihydropyrimidinase-related protein 1"/>
    <property type="match status" value="1"/>
</dbReference>
<evidence type="ECO:0000256" key="2">
    <source>
        <dbReference type="ARBA" id="ARBA00008829"/>
    </source>
</evidence>
<evidence type="ECO:0000256" key="8">
    <source>
        <dbReference type="PIRSR" id="PIRSR611778-50"/>
    </source>
</evidence>
<reference evidence="10 11" key="1">
    <citation type="submission" date="2016-10" db="EMBL/GenBank/DDBJ databases">
        <authorList>
            <person name="de Groot N.N."/>
        </authorList>
    </citation>
    <scope>NUCLEOTIDE SEQUENCE [LARGE SCALE GENOMIC DNA]</scope>
    <source>
        <strain evidence="10 11">DSM 19981</strain>
    </source>
</reference>
<dbReference type="RefSeq" id="WP_092958851.1">
    <property type="nucleotide sequence ID" value="NZ_FOSQ01000002.1"/>
</dbReference>
<feature type="domain" description="Amidohydrolase-related" evidence="9">
    <location>
        <begin position="48"/>
        <end position="439"/>
    </location>
</feature>
<evidence type="ECO:0000256" key="1">
    <source>
        <dbReference type="ARBA" id="ARBA00001947"/>
    </source>
</evidence>
<feature type="modified residue" description="N6-carboxylysine" evidence="8">
    <location>
        <position position="149"/>
    </location>
</feature>
<evidence type="ECO:0000256" key="5">
    <source>
        <dbReference type="ARBA" id="ARBA00022801"/>
    </source>
</evidence>
<dbReference type="EMBL" id="FOSQ01000002">
    <property type="protein sequence ID" value="SFK45785.1"/>
    <property type="molecule type" value="Genomic_DNA"/>
</dbReference>
<dbReference type="InterPro" id="IPR011059">
    <property type="entry name" value="Metal-dep_hydrolase_composite"/>
</dbReference>
<dbReference type="Pfam" id="PF01979">
    <property type="entry name" value="Amidohydro_1"/>
    <property type="match status" value="1"/>
</dbReference>
<dbReference type="GO" id="GO:0016812">
    <property type="term" value="F:hydrolase activity, acting on carbon-nitrogen (but not peptide) bonds, in cyclic amides"/>
    <property type="evidence" value="ECO:0007669"/>
    <property type="project" value="TreeGrafter"/>
</dbReference>
<keyword evidence="4" id="KW-0479">Metal-binding</keyword>
<keyword evidence="11" id="KW-1185">Reference proteome</keyword>
<dbReference type="GO" id="GO:0005829">
    <property type="term" value="C:cytosol"/>
    <property type="evidence" value="ECO:0007669"/>
    <property type="project" value="TreeGrafter"/>
</dbReference>
<gene>
    <name evidence="10" type="ORF">SAMN02745775_102622</name>
</gene>
<accession>A0A1I3ZNW9</accession>
<name>A0A1I3ZNW9_9PROT</name>
<comment type="function">
    <text evidence="6">Catalyzes the stereospecific hydrolysis of the cyclic amide bond of D-hydantoin derivatives.</text>
</comment>
<evidence type="ECO:0000313" key="11">
    <source>
        <dbReference type="Proteomes" id="UP000199473"/>
    </source>
</evidence>
<comment type="similarity">
    <text evidence="2">Belongs to the metallo-dependent hydrolases superfamily. Hydantoinase/dihydropyrimidinase family.</text>
</comment>
<evidence type="ECO:0000256" key="3">
    <source>
        <dbReference type="ARBA" id="ARBA00022553"/>
    </source>
</evidence>
<proteinExistence type="inferred from homology"/>
<keyword evidence="5" id="KW-0378">Hydrolase</keyword>
<dbReference type="STRING" id="1123062.SAMN02745775_102622"/>
<dbReference type="Gene3D" id="3.20.20.140">
    <property type="entry name" value="Metal-dependent hydrolases"/>
    <property type="match status" value="1"/>
</dbReference>
<evidence type="ECO:0000256" key="6">
    <source>
        <dbReference type="ARBA" id="ARBA00055040"/>
    </source>
</evidence>
<comment type="cofactor">
    <cofactor evidence="1">
        <name>Zn(2+)</name>
        <dbReference type="ChEBI" id="CHEBI:29105"/>
    </cofactor>
</comment>
<dbReference type="InterPro" id="IPR032466">
    <property type="entry name" value="Metal_Hydrolase"/>
</dbReference>
<dbReference type="AlphaFoldDB" id="A0A1I3ZNW9"/>
<dbReference type="Proteomes" id="UP000199473">
    <property type="component" value="Unassembled WGS sequence"/>
</dbReference>
<dbReference type="InterPro" id="IPR011778">
    <property type="entry name" value="Hydantoinase/dihydroPyrase"/>
</dbReference>